<evidence type="ECO:0000313" key="2">
    <source>
        <dbReference type="EMBL" id="KXV79792.1"/>
    </source>
</evidence>
<dbReference type="Gene3D" id="3.40.50.300">
    <property type="entry name" value="P-loop containing nucleotide triphosphate hydrolases"/>
    <property type="match status" value="1"/>
</dbReference>
<dbReference type="Proteomes" id="UP000075538">
    <property type="component" value="Unassembled WGS sequence"/>
</dbReference>
<dbReference type="SUPFAM" id="SSF52540">
    <property type="entry name" value="P-loop containing nucleoside triphosphate hydrolases"/>
    <property type="match status" value="1"/>
</dbReference>
<dbReference type="InterPro" id="IPR027417">
    <property type="entry name" value="P-loop_NTPase"/>
</dbReference>
<evidence type="ECO:0000256" key="1">
    <source>
        <dbReference type="SAM" id="MobiDB-lite"/>
    </source>
</evidence>
<reference evidence="2 3" key="1">
    <citation type="submission" date="2015-06" db="EMBL/GenBank/DDBJ databases">
        <title>Improved classification and identification of acetic acid bacteria using matrix-assisted laser desorption/ionization time-of-flight mass spectrometry; Gluconobacter nephelii and Gluconobacter uchimurae are later heterotypic synonyms of Gluconobacter japonicus and Gluconobacter oxydans, respectively.</title>
        <authorList>
            <person name="Li L."/>
            <person name="Cleenwerck I."/>
            <person name="De Vuyst L."/>
            <person name="Vandamme P."/>
        </authorList>
    </citation>
    <scope>NUCLEOTIDE SEQUENCE [LARGE SCALE GENOMIC DNA]</scope>
    <source>
        <strain evidence="2 3">LMG 1604</strain>
    </source>
</reference>
<accession>A0A149VHZ2</accession>
<dbReference type="EMBL" id="LHZZ01000162">
    <property type="protein sequence ID" value="KXV79792.1"/>
    <property type="molecule type" value="Genomic_DNA"/>
</dbReference>
<dbReference type="PANTHER" id="PTHR46743">
    <property type="entry name" value="TEICHOIC ACIDS EXPORT ATP-BINDING PROTEIN TAGH"/>
    <property type="match status" value="1"/>
</dbReference>
<proteinExistence type="predicted"/>
<evidence type="ECO:0008006" key="4">
    <source>
        <dbReference type="Google" id="ProtNLM"/>
    </source>
</evidence>
<protein>
    <recommendedName>
        <fullName evidence="4">ABC transporter ATP-binding protein</fullName>
    </recommendedName>
</protein>
<dbReference type="PANTHER" id="PTHR46743:SF2">
    <property type="entry name" value="TEICHOIC ACIDS EXPORT ATP-BINDING PROTEIN TAGH"/>
    <property type="match status" value="1"/>
</dbReference>
<gene>
    <name evidence="2" type="ORF">AD953_01015</name>
</gene>
<feature type="region of interest" description="Disordered" evidence="1">
    <location>
        <begin position="1"/>
        <end position="20"/>
    </location>
</feature>
<sequence>AEYRGSAHTHSPAAGTAPHYPPATAAGLATAITPQILLMDEWFMAGDFHFRERAEKRLSSVVNNTDILVITSHALDVLEEWCTRLIWMEGGQIRMDGPTAEVMAAYRTDMQVPDDKA</sequence>
<organism evidence="2 3">
    <name type="scientific">Acetobacter malorum</name>
    <dbReference type="NCBI Taxonomy" id="178901"/>
    <lineage>
        <taxon>Bacteria</taxon>
        <taxon>Pseudomonadati</taxon>
        <taxon>Pseudomonadota</taxon>
        <taxon>Alphaproteobacteria</taxon>
        <taxon>Acetobacterales</taxon>
        <taxon>Acetobacteraceae</taxon>
        <taxon>Acetobacter</taxon>
    </lineage>
</organism>
<dbReference type="PATRIC" id="fig|178901.15.peg.3122"/>
<evidence type="ECO:0000313" key="3">
    <source>
        <dbReference type="Proteomes" id="UP000075538"/>
    </source>
</evidence>
<name>A0A149VHZ2_9PROT</name>
<dbReference type="AlphaFoldDB" id="A0A149VHZ2"/>
<comment type="caution">
    <text evidence="2">The sequence shown here is derived from an EMBL/GenBank/DDBJ whole genome shotgun (WGS) entry which is preliminary data.</text>
</comment>
<feature type="non-terminal residue" evidence="2">
    <location>
        <position position="1"/>
    </location>
</feature>
<dbReference type="InterPro" id="IPR050683">
    <property type="entry name" value="Bact_Polysacc_Export_ATP-bd"/>
</dbReference>